<evidence type="ECO:0000259" key="2">
    <source>
        <dbReference type="PROSITE" id="PS50878"/>
    </source>
</evidence>
<dbReference type="InterPro" id="IPR026960">
    <property type="entry name" value="RVT-Znf"/>
</dbReference>
<dbReference type="InterPro" id="IPR043502">
    <property type="entry name" value="DNA/RNA_pol_sf"/>
</dbReference>
<feature type="region of interest" description="Disordered" evidence="1">
    <location>
        <begin position="424"/>
        <end position="453"/>
    </location>
</feature>
<keyword evidence="3" id="KW-0695">RNA-directed DNA polymerase</keyword>
<gene>
    <name evidence="3" type="ORF">Tco_0681749</name>
</gene>
<dbReference type="CDD" id="cd01650">
    <property type="entry name" value="RT_nLTR_like"/>
    <property type="match status" value="1"/>
</dbReference>
<keyword evidence="4" id="KW-1185">Reference proteome</keyword>
<feature type="domain" description="Reverse transcriptase" evidence="2">
    <location>
        <begin position="955"/>
        <end position="1232"/>
    </location>
</feature>
<dbReference type="PANTHER" id="PTHR33116">
    <property type="entry name" value="REVERSE TRANSCRIPTASE ZINC-BINDING DOMAIN-CONTAINING PROTEIN-RELATED-RELATED"/>
    <property type="match status" value="1"/>
</dbReference>
<dbReference type="PANTHER" id="PTHR33116:SF78">
    <property type="entry name" value="OS12G0587133 PROTEIN"/>
    <property type="match status" value="1"/>
</dbReference>
<accession>A0ABQ4XPB8</accession>
<dbReference type="InterPro" id="IPR005135">
    <property type="entry name" value="Endo/exonuclease/phosphatase"/>
</dbReference>
<organism evidence="3 4">
    <name type="scientific">Tanacetum coccineum</name>
    <dbReference type="NCBI Taxonomy" id="301880"/>
    <lineage>
        <taxon>Eukaryota</taxon>
        <taxon>Viridiplantae</taxon>
        <taxon>Streptophyta</taxon>
        <taxon>Embryophyta</taxon>
        <taxon>Tracheophyta</taxon>
        <taxon>Spermatophyta</taxon>
        <taxon>Magnoliopsida</taxon>
        <taxon>eudicotyledons</taxon>
        <taxon>Gunneridae</taxon>
        <taxon>Pentapetalae</taxon>
        <taxon>asterids</taxon>
        <taxon>campanulids</taxon>
        <taxon>Asterales</taxon>
        <taxon>Asteraceae</taxon>
        <taxon>Asteroideae</taxon>
        <taxon>Anthemideae</taxon>
        <taxon>Anthemidinae</taxon>
        <taxon>Tanacetum</taxon>
    </lineage>
</organism>
<feature type="compositionally biased region" description="Acidic residues" evidence="1">
    <location>
        <begin position="318"/>
        <end position="327"/>
    </location>
</feature>
<evidence type="ECO:0000313" key="3">
    <source>
        <dbReference type="EMBL" id="GJS67185.1"/>
    </source>
</evidence>
<dbReference type="EMBL" id="BQNB010009700">
    <property type="protein sequence ID" value="GJS67185.1"/>
    <property type="molecule type" value="Genomic_DNA"/>
</dbReference>
<feature type="compositionally biased region" description="Basic residues" evidence="1">
    <location>
        <begin position="74"/>
        <end position="88"/>
    </location>
</feature>
<dbReference type="SUPFAM" id="SSF56672">
    <property type="entry name" value="DNA/RNA polymerases"/>
    <property type="match status" value="1"/>
</dbReference>
<proteinExistence type="predicted"/>
<dbReference type="Gene3D" id="3.60.10.10">
    <property type="entry name" value="Endonuclease/exonuclease/phosphatase"/>
    <property type="match status" value="1"/>
</dbReference>
<feature type="compositionally biased region" description="Polar residues" evidence="1">
    <location>
        <begin position="399"/>
        <end position="408"/>
    </location>
</feature>
<dbReference type="GO" id="GO:0003964">
    <property type="term" value="F:RNA-directed DNA polymerase activity"/>
    <property type="evidence" value="ECO:0007669"/>
    <property type="project" value="UniProtKB-KW"/>
</dbReference>
<name>A0ABQ4XPB8_9ASTR</name>
<feature type="compositionally biased region" description="Polar residues" evidence="1">
    <location>
        <begin position="428"/>
        <end position="452"/>
    </location>
</feature>
<dbReference type="Pfam" id="PF03372">
    <property type="entry name" value="Exo_endo_phos"/>
    <property type="match status" value="1"/>
</dbReference>
<sequence>MVTHRSMEDYVIRISKSVFVTNSPDAYGSRDLWKLCETYGKVDDIDRLLSNLCTLWVKRFHIHANAVRYERPSKPHHPHPQPHVHSRPSPRSFAGVVKDPTTQYHPPSPPASSPALVLEESCFIGRDLSRHVMGKVKDLHSIPNLMILLAKEGFPEVKVSYLGGLWVLLELVNVATCKKLAQHIGVNSWFSVIQPAMADFVCEERVVWVDIEGIPLHLWSRAMFIKIGSKWGATMDIEENLVNSFAHKRLCIKANVAGNILENFKVIFKGRVYLVRAKELFAWTPSFIESKDSGYGSDDDSIHGFNNKSGDKRSADVGMDDDSDLEGVSETIFSTSTHNSNHNSEKHVDLQQQETQQHSPDPFELYDLLHNKTKRGEDQSEPGIAVPEPSLSHPPGFTPVNSQQENSHNQAHVQYSVNILDAEKEKSPSVQPNVMNSSQEINDKASSSSASVLNRPRQYGGSVLEVLDDMVRVGQSMGYDMHGCLGNKTKKEWIKELNNKYKINFLAIQETKLDVISHMDVKFIWGNSNYQFVSSDSLGNSGGILCVWEASIFRKDHVTISDNFIALYGSWLPSNTKILFVVIYAPQSQSLKRSLWEYISSLIARWNGESIVMGDFNEVRFEEERFGLNFNKSSTRAFNQFISASGLVDVKLEGYSFTWSYPFGNKMSKLDRFLISEGIFSSFPSLLATCLDRHLSDHRPILLNESLVDYGPIPFRVYHSWFKREGFDDMVHSAWNSFSHSDPNLLIRFKKKLQALKAIIRAWIKDKNLLLSGTRNAIVADLSVIDKQLDNGYVSDDLILKRMGLMSKLQDLKRNEATDLAQKAKIKWAIEGDENTNFFHGIINKRRSQLAIRGVLVDGDWITDPLSVKDVFKEHFASRFKQPDGGRLKINFPFPNRLSHDQLVDLEKDVSRVEIRNAVWGCGENKSPGPDGFTFEFFKRYWDLIGTDFCGAVKSFFDCGTFPRGNNASFIALIPKVADAKFVTDFRPISLIGSIYKVITKILADRLSLVISDLISDTQSAFVANRQILDGPFIMNEVLDWCKRKRKKALFFKVDFAKAYDSIRWDYLLDVLHAFGFGPNWCKWIQGIFSSAMASILVNGSPTSEFPFFRGLKQGDPLAPFLFILVMESLHLSVSRAVNEGVFKGIQLHESLMISHLFYADDVMFLGEWSDTNLKSLTNILKCFFLASGLKINFHKSQLLGIGVPPETINQGASLIGCGVLHTPFNYLGVPVGNLMSRHSAWTSVIQKLRARLSNWKVKTLSIGGRLTLLKSVLGASPLYSLSIFKAPKQVLHEMEQVRSNFFNGADQSERKISWVAWDKTLASKKKGGLGISSFHALNRALLLKWVWRFISQDGSFWSKVISVIYGSSIEYHQTSFSSSWCSILRETRWLSSKGFNFVARCKKRVGDGQNTKFWLDAWKSDIPFRLLFPRLFALEVDKEASVASKMGSSSVADSFRRQIRDGSERQQWSDLSVLLQPVILSSSIDRWFCDLNGDGVFRVRDVRISIDDLLLPSSGRPTRWVKFIPIKTNIFIWRARLDRIPTRCNLAIRGVALDSSLCPLCGLVPEDVAHVLFRCEVSQHILRKICRWWDLVWFDVLNFSEWDGWLDSVWLPFKLKLLLEDVFCAAWWHIWVFRNRSIFDVIPPRRSTLFDDIVAWCFSWCGSRCNISISWDCWLKTPYLITL</sequence>
<feature type="region of interest" description="Disordered" evidence="1">
    <location>
        <begin position="71"/>
        <end position="113"/>
    </location>
</feature>
<comment type="caution">
    <text evidence="3">The sequence shown here is derived from an EMBL/GenBank/DDBJ whole genome shotgun (WGS) entry which is preliminary data.</text>
</comment>
<feature type="region of interest" description="Disordered" evidence="1">
    <location>
        <begin position="374"/>
        <end position="408"/>
    </location>
</feature>
<dbReference type="Proteomes" id="UP001151760">
    <property type="component" value="Unassembled WGS sequence"/>
</dbReference>
<dbReference type="InterPro" id="IPR036691">
    <property type="entry name" value="Endo/exonu/phosph_ase_sf"/>
</dbReference>
<dbReference type="InterPro" id="IPR000477">
    <property type="entry name" value="RT_dom"/>
</dbReference>
<reference evidence="3" key="1">
    <citation type="journal article" date="2022" name="Int. J. Mol. Sci.">
        <title>Draft Genome of Tanacetum Coccineum: Genomic Comparison of Closely Related Tanacetum-Family Plants.</title>
        <authorList>
            <person name="Yamashiro T."/>
            <person name="Shiraishi A."/>
            <person name="Nakayama K."/>
            <person name="Satake H."/>
        </authorList>
    </citation>
    <scope>NUCLEOTIDE SEQUENCE</scope>
</reference>
<dbReference type="Pfam" id="PF00078">
    <property type="entry name" value="RVT_1"/>
    <property type="match status" value="1"/>
</dbReference>
<evidence type="ECO:0000256" key="1">
    <source>
        <dbReference type="SAM" id="MobiDB-lite"/>
    </source>
</evidence>
<dbReference type="SUPFAM" id="SSF56219">
    <property type="entry name" value="DNase I-like"/>
    <property type="match status" value="1"/>
</dbReference>
<feature type="region of interest" description="Disordered" evidence="1">
    <location>
        <begin position="305"/>
        <end position="360"/>
    </location>
</feature>
<reference evidence="3" key="2">
    <citation type="submission" date="2022-01" db="EMBL/GenBank/DDBJ databases">
        <authorList>
            <person name="Yamashiro T."/>
            <person name="Shiraishi A."/>
            <person name="Satake H."/>
            <person name="Nakayama K."/>
        </authorList>
    </citation>
    <scope>NUCLEOTIDE SEQUENCE</scope>
</reference>
<keyword evidence="3" id="KW-0548">Nucleotidyltransferase</keyword>
<protein>
    <submittedName>
        <fullName evidence="3">RNA-directed DNA polymerase, eukaryota</fullName>
    </submittedName>
</protein>
<evidence type="ECO:0000313" key="4">
    <source>
        <dbReference type="Proteomes" id="UP001151760"/>
    </source>
</evidence>
<dbReference type="PROSITE" id="PS50878">
    <property type="entry name" value="RT_POL"/>
    <property type="match status" value="1"/>
</dbReference>
<keyword evidence="3" id="KW-0808">Transferase</keyword>
<dbReference type="Pfam" id="PF13966">
    <property type="entry name" value="zf-RVT"/>
    <property type="match status" value="1"/>
</dbReference>
<feature type="compositionally biased region" description="Polar residues" evidence="1">
    <location>
        <begin position="350"/>
        <end position="359"/>
    </location>
</feature>